<feature type="transmembrane region" description="Helical" evidence="14">
    <location>
        <begin position="20"/>
        <end position="42"/>
    </location>
</feature>
<feature type="binding site" evidence="16">
    <location>
        <position position="72"/>
    </location>
    <ligand>
        <name>Zn(2+)</name>
        <dbReference type="ChEBI" id="CHEBI:29105"/>
        <note>catalytic</note>
    </ligand>
</feature>
<evidence type="ECO:0000256" key="6">
    <source>
        <dbReference type="ARBA" id="ARBA00022723"/>
    </source>
</evidence>
<dbReference type="GO" id="GO:0005886">
    <property type="term" value="C:plasma membrane"/>
    <property type="evidence" value="ECO:0007669"/>
    <property type="project" value="UniProtKB-SubCell"/>
</dbReference>
<feature type="domain" description="CBS" evidence="18">
    <location>
        <begin position="253"/>
        <end position="309"/>
    </location>
</feature>
<dbReference type="PIRSF" id="PIRSF006404">
    <property type="entry name" value="UCP006404_Pept_M50_CBS"/>
    <property type="match status" value="1"/>
</dbReference>
<feature type="transmembrane region" description="Helical" evidence="14">
    <location>
        <begin position="74"/>
        <end position="96"/>
    </location>
</feature>
<evidence type="ECO:0000256" key="9">
    <source>
        <dbReference type="ARBA" id="ARBA00022833"/>
    </source>
</evidence>
<dbReference type="Pfam" id="PF00571">
    <property type="entry name" value="CBS"/>
    <property type="match status" value="2"/>
</dbReference>
<comment type="cofactor">
    <cofactor evidence="14 16">
        <name>Zn(2+)</name>
        <dbReference type="ChEBI" id="CHEBI:29105"/>
    </cofactor>
    <text evidence="14 16">Binds 1 zinc ion per subunit.</text>
</comment>
<comment type="similarity">
    <text evidence="2 14">Belongs to the peptidase M50B family.</text>
</comment>
<evidence type="ECO:0000256" key="17">
    <source>
        <dbReference type="PROSITE-ProRule" id="PRU00703"/>
    </source>
</evidence>
<dbReference type="PANTHER" id="PTHR39188">
    <property type="entry name" value="MEMBRANE-ASSOCIATED ZINC METALLOPROTEASE M50B"/>
    <property type="match status" value="1"/>
</dbReference>
<keyword evidence="6 14" id="KW-0479">Metal-binding</keyword>
<dbReference type="AlphaFoldDB" id="A0A1V3NCF0"/>
<keyword evidence="4 14" id="KW-0645">Protease</keyword>
<dbReference type="InterPro" id="IPR008915">
    <property type="entry name" value="Peptidase_M50"/>
</dbReference>
<keyword evidence="13 14" id="KW-0472">Membrane</keyword>
<dbReference type="RefSeq" id="WP_077279772.1">
    <property type="nucleotide sequence ID" value="NZ_MVBK01000091.1"/>
</dbReference>
<evidence type="ECO:0000256" key="15">
    <source>
        <dbReference type="PIRSR" id="PIRSR006404-1"/>
    </source>
</evidence>
<feature type="transmembrane region" description="Helical" evidence="14">
    <location>
        <begin position="185"/>
        <end position="211"/>
    </location>
</feature>
<feature type="binding site" evidence="16">
    <location>
        <position position="167"/>
    </location>
    <ligand>
        <name>Zn(2+)</name>
        <dbReference type="ChEBI" id="CHEBI:29105"/>
        <note>catalytic</note>
    </ligand>
</feature>
<keyword evidence="7" id="KW-0677">Repeat</keyword>
<feature type="transmembrane region" description="Helical" evidence="14">
    <location>
        <begin position="49"/>
        <end position="68"/>
    </location>
</feature>
<dbReference type="InterPro" id="IPR046342">
    <property type="entry name" value="CBS_dom_sf"/>
</dbReference>
<comment type="subcellular location">
    <subcellularLocation>
        <location evidence="1 14">Cell membrane</location>
        <topology evidence="1 14">Multi-pass membrane protein</topology>
    </subcellularLocation>
</comment>
<keyword evidence="10 14" id="KW-1133">Transmembrane helix</keyword>
<evidence type="ECO:0000256" key="3">
    <source>
        <dbReference type="ARBA" id="ARBA00022475"/>
    </source>
</evidence>
<reference evidence="19 20" key="1">
    <citation type="submission" date="2017-02" db="EMBL/GenBank/DDBJ databases">
        <title>Genomic diversity within the haloalkaliphilic genus Thioalkalivibrio.</title>
        <authorList>
            <person name="Ahn A.-C."/>
            <person name="Meier-Kolthoff J."/>
            <person name="Overmars L."/>
            <person name="Richter M."/>
            <person name="Woyke T."/>
            <person name="Sorokin D.Y."/>
            <person name="Muyzer G."/>
        </authorList>
    </citation>
    <scope>NUCLEOTIDE SEQUENCE [LARGE SCALE GENOMIC DNA]</scope>
    <source>
        <strain evidence="19 20">ALJD</strain>
    </source>
</reference>
<dbReference type="PROSITE" id="PS51371">
    <property type="entry name" value="CBS"/>
    <property type="match status" value="2"/>
</dbReference>
<evidence type="ECO:0000256" key="11">
    <source>
        <dbReference type="ARBA" id="ARBA00023049"/>
    </source>
</evidence>
<dbReference type="InterPro" id="IPR000644">
    <property type="entry name" value="CBS_dom"/>
</dbReference>
<keyword evidence="20" id="KW-1185">Reference proteome</keyword>
<dbReference type="SMART" id="SM00116">
    <property type="entry name" value="CBS"/>
    <property type="match status" value="2"/>
</dbReference>
<comment type="caution">
    <text evidence="19">The sequence shown here is derived from an EMBL/GenBank/DDBJ whole genome shotgun (WGS) entry which is preliminary data.</text>
</comment>
<feature type="active site" evidence="15">
    <location>
        <position position="69"/>
    </location>
</feature>
<dbReference type="EMBL" id="MVBK01000091">
    <property type="protein sequence ID" value="OOG22777.1"/>
    <property type="molecule type" value="Genomic_DNA"/>
</dbReference>
<keyword evidence="5 14" id="KW-0812">Transmembrane</keyword>
<evidence type="ECO:0000256" key="1">
    <source>
        <dbReference type="ARBA" id="ARBA00004651"/>
    </source>
</evidence>
<protein>
    <recommendedName>
        <fullName evidence="14">Zinc metalloprotease</fullName>
    </recommendedName>
</protein>
<dbReference type="OrthoDB" id="8772544at2"/>
<dbReference type="Gene3D" id="3.10.580.10">
    <property type="entry name" value="CBS-domain"/>
    <property type="match status" value="1"/>
</dbReference>
<evidence type="ECO:0000256" key="13">
    <source>
        <dbReference type="ARBA" id="ARBA00023136"/>
    </source>
</evidence>
<dbReference type="GO" id="GO:0006508">
    <property type="term" value="P:proteolysis"/>
    <property type="evidence" value="ECO:0007669"/>
    <property type="project" value="UniProtKB-KW"/>
</dbReference>
<dbReference type="GO" id="GO:0008237">
    <property type="term" value="F:metallopeptidase activity"/>
    <property type="evidence" value="ECO:0007669"/>
    <property type="project" value="UniProtKB-UniRule"/>
</dbReference>
<dbReference type="GO" id="GO:0046872">
    <property type="term" value="F:metal ion binding"/>
    <property type="evidence" value="ECO:0007669"/>
    <property type="project" value="UniProtKB-UniRule"/>
</dbReference>
<feature type="domain" description="CBS" evidence="18">
    <location>
        <begin position="318"/>
        <end position="375"/>
    </location>
</feature>
<keyword evidence="11 14" id="KW-0482">Metalloprotease</keyword>
<evidence type="ECO:0000256" key="8">
    <source>
        <dbReference type="ARBA" id="ARBA00022801"/>
    </source>
</evidence>
<evidence type="ECO:0000256" key="16">
    <source>
        <dbReference type="PIRSR" id="PIRSR006404-2"/>
    </source>
</evidence>
<evidence type="ECO:0000256" key="10">
    <source>
        <dbReference type="ARBA" id="ARBA00022989"/>
    </source>
</evidence>
<dbReference type="Pfam" id="PF02163">
    <property type="entry name" value="Peptidase_M50"/>
    <property type="match status" value="2"/>
</dbReference>
<organism evidence="19 20">
    <name type="scientific">Thioalkalivibrio denitrificans</name>
    <dbReference type="NCBI Taxonomy" id="108003"/>
    <lineage>
        <taxon>Bacteria</taxon>
        <taxon>Pseudomonadati</taxon>
        <taxon>Pseudomonadota</taxon>
        <taxon>Gammaproteobacteria</taxon>
        <taxon>Chromatiales</taxon>
        <taxon>Ectothiorhodospiraceae</taxon>
        <taxon>Thioalkalivibrio</taxon>
    </lineage>
</organism>
<keyword evidence="8 14" id="KW-0378">Hydrolase</keyword>
<feature type="transmembrane region" description="Helical" evidence="14">
    <location>
        <begin position="108"/>
        <end position="134"/>
    </location>
</feature>
<proteinExistence type="inferred from homology"/>
<dbReference type="Proteomes" id="UP000189462">
    <property type="component" value="Unassembled WGS sequence"/>
</dbReference>
<dbReference type="STRING" id="108003.B1C78_13960"/>
<keyword evidence="9 14" id="KW-0862">Zinc</keyword>
<dbReference type="SUPFAM" id="SSF54631">
    <property type="entry name" value="CBS-domain pair"/>
    <property type="match status" value="1"/>
</dbReference>
<evidence type="ECO:0000313" key="20">
    <source>
        <dbReference type="Proteomes" id="UP000189462"/>
    </source>
</evidence>
<dbReference type="CDD" id="cd06164">
    <property type="entry name" value="S2P-M50_SpoIVFB_CBS"/>
    <property type="match status" value="1"/>
</dbReference>
<feature type="binding site" evidence="16">
    <location>
        <position position="68"/>
    </location>
    <ligand>
        <name>Zn(2+)</name>
        <dbReference type="ChEBI" id="CHEBI:29105"/>
        <note>catalytic</note>
    </ligand>
</feature>
<dbReference type="PANTHER" id="PTHR39188:SF3">
    <property type="entry name" value="STAGE IV SPORULATION PROTEIN FB"/>
    <property type="match status" value="1"/>
</dbReference>
<sequence>MFGESFRLFRILGFEIRANVTWLFLALLVTWSLAAGLFPFAFPDLSPRTYWLMAIVGMFGLFFSLLFHELSHSVVARAFGLPVGGITLFLFGGMAEIQAEAKRPREEFWMAIAGPIASVVLGAAFYLVSVLMLLLGVPDYIAGVPLYLGFLNILLAVFNMVPGFPMDGGRVLRAALWHLKGDLRWATLWASRFGQGFGLLLVALGIYSFLLGNFVGGMWWFLIGLFIRGAAIASYRQVDTQLALKGQTVRRFMTTDPVTVPAEATIREFVDDYLYHHAHDVFPVIRDGKLLGRISLRHAKTVPRADWDRTRVDDVCRQLPEEFTVDADSDAAQALDRMQQNQSGRLVVTENGRIVGILVLKDLLRYLQIRSELERA</sequence>
<gene>
    <name evidence="19" type="ORF">B1C78_13960</name>
</gene>
<keyword evidence="3 14" id="KW-1003">Cell membrane</keyword>
<feature type="transmembrane region" description="Helical" evidence="14">
    <location>
        <begin position="140"/>
        <end position="164"/>
    </location>
</feature>
<keyword evidence="12 17" id="KW-0129">CBS domain</keyword>
<evidence type="ECO:0000256" key="12">
    <source>
        <dbReference type="ARBA" id="ARBA00023122"/>
    </source>
</evidence>
<evidence type="ECO:0000256" key="2">
    <source>
        <dbReference type="ARBA" id="ARBA00007931"/>
    </source>
</evidence>
<evidence type="ECO:0000313" key="19">
    <source>
        <dbReference type="EMBL" id="OOG22777.1"/>
    </source>
</evidence>
<evidence type="ECO:0000256" key="7">
    <source>
        <dbReference type="ARBA" id="ARBA00022737"/>
    </source>
</evidence>
<dbReference type="InterPro" id="IPR016483">
    <property type="entry name" value="UCP006404_Pept_M50_CBS"/>
</dbReference>
<evidence type="ECO:0000256" key="14">
    <source>
        <dbReference type="PIRNR" id="PIRNR006404"/>
    </source>
</evidence>
<evidence type="ECO:0000256" key="4">
    <source>
        <dbReference type="ARBA" id="ARBA00022670"/>
    </source>
</evidence>
<name>A0A1V3NCF0_9GAMM</name>
<accession>A0A1V3NCF0</accession>
<evidence type="ECO:0000256" key="5">
    <source>
        <dbReference type="ARBA" id="ARBA00022692"/>
    </source>
</evidence>
<evidence type="ECO:0000259" key="18">
    <source>
        <dbReference type="PROSITE" id="PS51371"/>
    </source>
</evidence>